<accession>A0A7U7QN29</accession>
<comment type="caution">
    <text evidence="1">The sequence shown here is derived from an EMBL/GenBank/DDBJ whole genome shotgun (WGS) entry which is preliminary data.</text>
</comment>
<name>A0A7U7QN29_SALER</name>
<dbReference type="AlphaFoldDB" id="A0A7U7QN29"/>
<evidence type="ECO:0000313" key="1">
    <source>
        <dbReference type="EMBL" id="EAA8668562.1"/>
    </source>
</evidence>
<dbReference type="Proteomes" id="UP000839834">
    <property type="component" value="Unassembled WGS sequence"/>
</dbReference>
<gene>
    <name evidence="1" type="ORF">NL99_27430</name>
</gene>
<protein>
    <submittedName>
        <fullName evidence="1">Uncharacterized protein</fullName>
    </submittedName>
</protein>
<proteinExistence type="predicted"/>
<reference evidence="1" key="1">
    <citation type="submission" date="2018-08" db="EMBL/GenBank/DDBJ databases">
        <authorList>
            <consortium name="GenomeTrakr network: Whole genome sequencing for foodborne pathogen traceback"/>
        </authorList>
    </citation>
    <scope>NUCLEOTIDE SEQUENCE [LARGE SCALE GENOMIC DNA]</scope>
    <source>
        <strain evidence="1">FLUFL-367</strain>
    </source>
</reference>
<sequence>MPCAVALYPLVSVYLPTVPQTRWYFSGRSPAFPALRDAPLFGFVGLNGGMFFAITCPSLRKIGYQARDAWLPSMRHSLDRSDAYTRHRIQHQKKTGHAVTGDEPTAVTWHQRHLNCSLQFFPFPELRPALQGLCQLRWM</sequence>
<dbReference type="EMBL" id="AAACVH010000093">
    <property type="protein sequence ID" value="EAA8668562.1"/>
    <property type="molecule type" value="Genomic_DNA"/>
</dbReference>
<organism evidence="1">
    <name type="scientific">Salmonella enterica</name>
    <name type="common">Salmonella choleraesuis</name>
    <dbReference type="NCBI Taxonomy" id="28901"/>
    <lineage>
        <taxon>Bacteria</taxon>
        <taxon>Pseudomonadati</taxon>
        <taxon>Pseudomonadota</taxon>
        <taxon>Gammaproteobacteria</taxon>
        <taxon>Enterobacterales</taxon>
        <taxon>Enterobacteriaceae</taxon>
        <taxon>Salmonella</taxon>
    </lineage>
</organism>